<dbReference type="GO" id="GO:0005923">
    <property type="term" value="C:bicellular tight junction"/>
    <property type="evidence" value="ECO:0007669"/>
    <property type="project" value="UniProtKB-SubCell"/>
</dbReference>
<evidence type="ECO:0000256" key="1">
    <source>
        <dbReference type="ARBA" id="ARBA00004124"/>
    </source>
</evidence>
<proteinExistence type="inferred from homology"/>
<dbReference type="InterPro" id="IPR006916">
    <property type="entry name" value="POPDC1-3"/>
</dbReference>
<dbReference type="GO" id="GO:0030552">
    <property type="term" value="F:cAMP binding"/>
    <property type="evidence" value="ECO:0007669"/>
    <property type="project" value="TreeGrafter"/>
</dbReference>
<evidence type="ECO:0000256" key="4">
    <source>
        <dbReference type="ARBA" id="ARBA00007146"/>
    </source>
</evidence>
<keyword evidence="6" id="KW-0217">Developmental protein</keyword>
<dbReference type="AlphaFoldDB" id="A0A9N8H9K7"/>
<dbReference type="PANTHER" id="PTHR12101">
    <property type="entry name" value="POPEYE DOMAIN CONTAINING PROTEIN"/>
    <property type="match status" value="1"/>
</dbReference>
<evidence type="ECO:0000259" key="15">
    <source>
        <dbReference type="PROSITE" id="PS50042"/>
    </source>
</evidence>
<feature type="compositionally biased region" description="Acidic residues" evidence="14">
    <location>
        <begin position="423"/>
        <end position="434"/>
    </location>
</feature>
<dbReference type="PROSITE" id="PS50042">
    <property type="entry name" value="CNMP_BINDING_3"/>
    <property type="match status" value="1"/>
</dbReference>
<accession>A0A9N8H9K7</accession>
<evidence type="ECO:0000313" key="16">
    <source>
        <dbReference type="EMBL" id="CAB9501853.1"/>
    </source>
</evidence>
<evidence type="ECO:0000256" key="12">
    <source>
        <dbReference type="ARBA" id="ARBA00023136"/>
    </source>
</evidence>
<evidence type="ECO:0000256" key="8">
    <source>
        <dbReference type="ARBA" id="ARBA00022692"/>
    </source>
</evidence>
<comment type="similarity">
    <text evidence="4">Belongs to the popeye family.</text>
</comment>
<keyword evidence="9" id="KW-0130">Cell adhesion</keyword>
<feature type="compositionally biased region" description="Pro residues" evidence="14">
    <location>
        <begin position="67"/>
        <end position="78"/>
    </location>
</feature>
<evidence type="ECO:0000256" key="10">
    <source>
        <dbReference type="ARBA" id="ARBA00022949"/>
    </source>
</evidence>
<evidence type="ECO:0000256" key="14">
    <source>
        <dbReference type="SAM" id="MobiDB-lite"/>
    </source>
</evidence>
<feature type="region of interest" description="Disordered" evidence="14">
    <location>
        <begin position="312"/>
        <end position="334"/>
    </location>
</feature>
<dbReference type="InterPro" id="IPR055272">
    <property type="entry name" value="POPDC1-3_dom"/>
</dbReference>
<protein>
    <recommendedName>
        <fullName evidence="15">Cyclic nucleotide-binding domain-containing protein</fullName>
    </recommendedName>
</protein>
<dbReference type="SUPFAM" id="SSF51206">
    <property type="entry name" value="cAMP-binding domain-like"/>
    <property type="match status" value="1"/>
</dbReference>
<feature type="region of interest" description="Disordered" evidence="14">
    <location>
        <begin position="57"/>
        <end position="85"/>
    </location>
</feature>
<dbReference type="GO" id="GO:0007155">
    <property type="term" value="P:cell adhesion"/>
    <property type="evidence" value="ECO:0007669"/>
    <property type="project" value="UniProtKB-KW"/>
</dbReference>
<dbReference type="OrthoDB" id="347381at2759"/>
<keyword evidence="11" id="KW-1133">Transmembrane helix</keyword>
<keyword evidence="17" id="KW-1185">Reference proteome</keyword>
<name>A0A9N8H9K7_9STRA</name>
<feature type="domain" description="Cyclic nucleotide-binding" evidence="15">
    <location>
        <begin position="213"/>
        <end position="259"/>
    </location>
</feature>
<comment type="caution">
    <text evidence="16">The sequence shown here is derived from an EMBL/GenBank/DDBJ whole genome shotgun (WGS) entry which is preliminary data.</text>
</comment>
<feature type="compositionally biased region" description="Basic and acidic residues" evidence="14">
    <location>
        <begin position="442"/>
        <end position="454"/>
    </location>
</feature>
<dbReference type="InterPro" id="IPR018490">
    <property type="entry name" value="cNMP-bd_dom_sf"/>
</dbReference>
<keyword evidence="12" id="KW-0472">Membrane</keyword>
<dbReference type="Gene3D" id="2.60.120.10">
    <property type="entry name" value="Jelly Rolls"/>
    <property type="match status" value="1"/>
</dbReference>
<evidence type="ECO:0000256" key="11">
    <source>
        <dbReference type="ARBA" id="ARBA00022989"/>
    </source>
</evidence>
<dbReference type="Pfam" id="PF04831">
    <property type="entry name" value="POPDC1-3"/>
    <property type="match status" value="1"/>
</dbReference>
<dbReference type="InterPro" id="IPR014710">
    <property type="entry name" value="RmlC-like_jellyroll"/>
</dbReference>
<evidence type="ECO:0000256" key="6">
    <source>
        <dbReference type="ARBA" id="ARBA00022473"/>
    </source>
</evidence>
<keyword evidence="5" id="KW-0796">Tight junction</keyword>
<gene>
    <name evidence="16" type="ORF">SEMRO_120_G058470.2</name>
</gene>
<dbReference type="GO" id="GO:0016328">
    <property type="term" value="C:lateral plasma membrane"/>
    <property type="evidence" value="ECO:0007669"/>
    <property type="project" value="UniProtKB-SubCell"/>
</dbReference>
<dbReference type="EMBL" id="CAICTM010000119">
    <property type="protein sequence ID" value="CAB9501853.1"/>
    <property type="molecule type" value="Genomic_DNA"/>
</dbReference>
<keyword evidence="13" id="KW-0325">Glycoprotein</keyword>
<evidence type="ECO:0000256" key="7">
    <source>
        <dbReference type="ARBA" id="ARBA00022475"/>
    </source>
</evidence>
<dbReference type="PANTHER" id="PTHR12101:SF17">
    <property type="entry name" value="BLOOD VESSEL EPICARDIAL SUBSTANCE"/>
    <property type="match status" value="1"/>
</dbReference>
<evidence type="ECO:0000256" key="9">
    <source>
        <dbReference type="ARBA" id="ARBA00022889"/>
    </source>
</evidence>
<evidence type="ECO:0000256" key="2">
    <source>
        <dbReference type="ARBA" id="ARBA00004141"/>
    </source>
</evidence>
<dbReference type="InterPro" id="IPR000595">
    <property type="entry name" value="cNMP-bd_dom"/>
</dbReference>
<feature type="compositionally biased region" description="Low complexity" evidence="14">
    <location>
        <begin position="281"/>
        <end position="294"/>
    </location>
</feature>
<dbReference type="CDD" id="cd00038">
    <property type="entry name" value="CAP_ED"/>
    <property type="match status" value="1"/>
</dbReference>
<sequence>MKLPRQNKQFLDRVIRYRNSSDNLNKVFSNYENSLRNRTRPRILKGVHNGQFFRIRVPPRQTAPQLPKLPSPTPPMPKPLQSLPPKVETASNVTTATAAQSTQQTQQARDILERALEFLKLNAPVLIMNAGSLCTLLAFTRTDVLELRSLSVTGSVCFIVYNLFQAPIKWLMIGWTSLFASVNTYFIIQIVNERHSHVEMTPQQEACFQKYFALYGITPKQFEVIANKAEQIAVPKNSPVIKQGQKIEHVYLVVEGSTRASILGRYLTAASATPLQDQHDSNNNNNNKGNSGTSGAWVGEMAFLEACWEKEMQQQQEKKKTKQNKNNSPPPPLAAAHAMYTVMAREDCIVWRWTHNDMEQLMRRSGDMRDALTRAMTSAIVGKVINFTVSRSSARPTWQTWLDNWKAQRSATIANYQSGNDNHDEDDVEEEVGDNNDNNQEASKDNTVGRESPA</sequence>
<keyword evidence="7" id="KW-1003">Cell membrane</keyword>
<evidence type="ECO:0000256" key="13">
    <source>
        <dbReference type="ARBA" id="ARBA00023180"/>
    </source>
</evidence>
<keyword evidence="8" id="KW-0812">Transmembrane</keyword>
<reference evidence="16" key="1">
    <citation type="submission" date="2020-06" db="EMBL/GenBank/DDBJ databases">
        <authorList>
            <consortium name="Plant Systems Biology data submission"/>
        </authorList>
    </citation>
    <scope>NUCLEOTIDE SEQUENCE</scope>
    <source>
        <strain evidence="16">D6</strain>
    </source>
</reference>
<organism evidence="16 17">
    <name type="scientific">Seminavis robusta</name>
    <dbReference type="NCBI Taxonomy" id="568900"/>
    <lineage>
        <taxon>Eukaryota</taxon>
        <taxon>Sar</taxon>
        <taxon>Stramenopiles</taxon>
        <taxon>Ochrophyta</taxon>
        <taxon>Bacillariophyta</taxon>
        <taxon>Bacillariophyceae</taxon>
        <taxon>Bacillariophycidae</taxon>
        <taxon>Naviculales</taxon>
        <taxon>Naviculaceae</taxon>
        <taxon>Seminavis</taxon>
    </lineage>
</organism>
<dbReference type="Proteomes" id="UP001153069">
    <property type="component" value="Unassembled WGS sequence"/>
</dbReference>
<comment type="subcellular location">
    <subcellularLocation>
        <location evidence="3">Cell junction</location>
        <location evidence="3">Tight junction</location>
    </subcellularLocation>
    <subcellularLocation>
        <location evidence="1">Lateral cell membrane</location>
    </subcellularLocation>
    <subcellularLocation>
        <location evidence="2">Membrane</location>
        <topology evidence="2">Multi-pass membrane protein</topology>
    </subcellularLocation>
</comment>
<keyword evidence="10" id="KW-0965">Cell junction</keyword>
<feature type="region of interest" description="Disordered" evidence="14">
    <location>
        <begin position="274"/>
        <end position="294"/>
    </location>
</feature>
<feature type="region of interest" description="Disordered" evidence="14">
    <location>
        <begin position="416"/>
        <end position="454"/>
    </location>
</feature>
<evidence type="ECO:0000256" key="5">
    <source>
        <dbReference type="ARBA" id="ARBA00022427"/>
    </source>
</evidence>
<evidence type="ECO:0000256" key="3">
    <source>
        <dbReference type="ARBA" id="ARBA00004435"/>
    </source>
</evidence>
<evidence type="ECO:0000313" key="17">
    <source>
        <dbReference type="Proteomes" id="UP001153069"/>
    </source>
</evidence>